<dbReference type="VEuPathDB" id="VectorBase:PHUM512120"/>
<dbReference type="InParanoid" id="E0VYA3"/>
<reference evidence="2" key="2">
    <citation type="submission" date="2007-04" db="EMBL/GenBank/DDBJ databases">
        <title>The genome of the human body louse.</title>
        <authorList>
            <consortium name="The Human Body Louse Genome Consortium"/>
            <person name="Kirkness E."/>
            <person name="Walenz B."/>
            <person name="Hass B."/>
            <person name="Bruggner R."/>
            <person name="Strausberg R."/>
        </authorList>
    </citation>
    <scope>NUCLEOTIDE SEQUENCE</scope>
    <source>
        <strain evidence="2">USDA</strain>
    </source>
</reference>
<evidence type="ECO:0000313" key="4">
    <source>
        <dbReference type="Proteomes" id="UP000009046"/>
    </source>
</evidence>
<evidence type="ECO:0000313" key="3">
    <source>
        <dbReference type="EnsemblMetazoa" id="PHUM512120-PA"/>
    </source>
</evidence>
<dbReference type="Proteomes" id="UP000009046">
    <property type="component" value="Unassembled WGS sequence"/>
</dbReference>
<evidence type="ECO:0000313" key="2">
    <source>
        <dbReference type="EMBL" id="EEB18359.1"/>
    </source>
</evidence>
<dbReference type="AlphaFoldDB" id="E0VYA3"/>
<dbReference type="KEGG" id="phu:Phum_PHUM512120"/>
<keyword evidence="4" id="KW-1185">Reference proteome</keyword>
<dbReference type="InterPro" id="IPR051029">
    <property type="entry name" value="mRNA_Capping_Enz/RNA_Phosphat"/>
</dbReference>
<dbReference type="PROSITE" id="PS50056">
    <property type="entry name" value="TYR_PHOSPHATASE_2"/>
    <property type="match status" value="1"/>
</dbReference>
<dbReference type="EMBL" id="DS235845">
    <property type="protein sequence ID" value="EEB18359.1"/>
    <property type="molecule type" value="Genomic_DNA"/>
</dbReference>
<dbReference type="SUPFAM" id="SSF52799">
    <property type="entry name" value="(Phosphotyrosine protein) phosphatases II"/>
    <property type="match status" value="1"/>
</dbReference>
<dbReference type="Gene3D" id="3.90.190.10">
    <property type="entry name" value="Protein tyrosine phosphatase superfamily"/>
    <property type="match status" value="1"/>
</dbReference>
<dbReference type="RefSeq" id="XP_002431097.1">
    <property type="nucleotide sequence ID" value="XM_002431052.1"/>
</dbReference>
<dbReference type="EnsemblMetazoa" id="PHUM512120-RA">
    <property type="protein sequence ID" value="PHUM512120-PA"/>
    <property type="gene ID" value="PHUM512120"/>
</dbReference>
<evidence type="ECO:0000259" key="1">
    <source>
        <dbReference type="PROSITE" id="PS50056"/>
    </source>
</evidence>
<reference evidence="2" key="1">
    <citation type="submission" date="2007-04" db="EMBL/GenBank/DDBJ databases">
        <title>Annotation of Pediculus humanus corporis strain USDA.</title>
        <authorList>
            <person name="Kirkness E."/>
            <person name="Hannick L."/>
            <person name="Hass B."/>
            <person name="Bruggner R."/>
            <person name="Lawson D."/>
            <person name="Bidwell S."/>
            <person name="Joardar V."/>
            <person name="Caler E."/>
            <person name="Walenz B."/>
            <person name="Inman J."/>
            <person name="Schobel S."/>
            <person name="Galinsky K."/>
            <person name="Amedeo P."/>
            <person name="Strausberg R."/>
        </authorList>
    </citation>
    <scope>NUCLEOTIDE SEQUENCE</scope>
    <source>
        <strain evidence="2">USDA</strain>
    </source>
</reference>
<dbReference type="OrthoDB" id="428974at2759"/>
<dbReference type="InterPro" id="IPR029021">
    <property type="entry name" value="Prot-tyrosine_phosphatase-like"/>
</dbReference>
<dbReference type="InterPro" id="IPR016130">
    <property type="entry name" value="Tyr_Pase_AS"/>
</dbReference>
<name>E0VYA3_PEDHC</name>
<dbReference type="EMBL" id="AAZO01006228">
    <property type="status" value="NOT_ANNOTATED_CDS"/>
    <property type="molecule type" value="Genomic_DNA"/>
</dbReference>
<dbReference type="PROSITE" id="PS00383">
    <property type="entry name" value="TYR_PHOSPHATASE_1"/>
    <property type="match status" value="1"/>
</dbReference>
<accession>E0VYA3</accession>
<dbReference type="HOGENOM" id="CLU_2963581_0_0_1"/>
<proteinExistence type="predicted"/>
<dbReference type="InterPro" id="IPR000387">
    <property type="entry name" value="Tyr_Pase_dom"/>
</dbReference>
<gene>
    <name evidence="3" type="primary">8233081</name>
    <name evidence="2" type="ORF">Phum_PHUM512120</name>
</gene>
<dbReference type="PANTHER" id="PTHR10367">
    <property type="entry name" value="MRNA-CAPPING ENZYME"/>
    <property type="match status" value="1"/>
</dbReference>
<feature type="domain" description="Tyrosine specific protein phosphatases" evidence="1">
    <location>
        <begin position="6"/>
        <end position="59"/>
    </location>
</feature>
<dbReference type="CTD" id="8233081"/>
<protein>
    <submittedName>
        <fullName evidence="2 3">mRNA capping enzyme, putative</fullName>
    </submittedName>
</protein>
<dbReference type="InterPro" id="IPR000340">
    <property type="entry name" value="Dual-sp_phosphatase_cat-dom"/>
</dbReference>
<dbReference type="GO" id="GO:0004651">
    <property type="term" value="F:polynucleotide 5'-phosphatase activity"/>
    <property type="evidence" value="ECO:0007669"/>
    <property type="project" value="TreeGrafter"/>
</dbReference>
<sequence length="59" mass="6865">MSQKSSSFYKEVDTFLSTEPENKLICVHCVHGVNRTGYYICRYMIEKLKFTPEDAIKGK</sequence>
<dbReference type="GeneID" id="8233081"/>
<dbReference type="Pfam" id="PF00782">
    <property type="entry name" value="DSPc"/>
    <property type="match status" value="1"/>
</dbReference>
<dbReference type="PANTHER" id="PTHR10367:SF9">
    <property type="entry name" value="DUAL-SPECIFICITY PHOSPHATASE 11 (RNA_RNP COMPLEX 1-INTERACTING)"/>
    <property type="match status" value="1"/>
</dbReference>
<dbReference type="STRING" id="121224.E0VYA3"/>
<organism>
    <name type="scientific">Pediculus humanus subsp. corporis</name>
    <name type="common">Body louse</name>
    <dbReference type="NCBI Taxonomy" id="121224"/>
    <lineage>
        <taxon>Eukaryota</taxon>
        <taxon>Metazoa</taxon>
        <taxon>Ecdysozoa</taxon>
        <taxon>Arthropoda</taxon>
        <taxon>Hexapoda</taxon>
        <taxon>Insecta</taxon>
        <taxon>Pterygota</taxon>
        <taxon>Neoptera</taxon>
        <taxon>Paraneoptera</taxon>
        <taxon>Psocodea</taxon>
        <taxon>Troctomorpha</taxon>
        <taxon>Phthiraptera</taxon>
        <taxon>Anoplura</taxon>
        <taxon>Pediculidae</taxon>
        <taxon>Pediculus</taxon>
    </lineage>
</organism>
<reference evidence="3" key="3">
    <citation type="submission" date="2021-02" db="UniProtKB">
        <authorList>
            <consortium name="EnsemblMetazoa"/>
        </authorList>
    </citation>
    <scope>IDENTIFICATION</scope>
    <source>
        <strain evidence="3">USDA</strain>
    </source>
</reference>